<dbReference type="InterPro" id="IPR044650">
    <property type="entry name" value="SRFR1-like"/>
</dbReference>
<accession>A0A1J4K1T8</accession>
<evidence type="ECO:0008006" key="3">
    <source>
        <dbReference type="Google" id="ProtNLM"/>
    </source>
</evidence>
<dbReference type="EMBL" id="MLAK01000776">
    <property type="protein sequence ID" value="OHT04922.1"/>
    <property type="molecule type" value="Genomic_DNA"/>
</dbReference>
<dbReference type="InterPro" id="IPR011990">
    <property type="entry name" value="TPR-like_helical_dom_sf"/>
</dbReference>
<dbReference type="PANTHER" id="PTHR44749">
    <property type="entry name" value="SUPPRESSOR OF RPS4-RLD 1"/>
    <property type="match status" value="1"/>
</dbReference>
<name>A0A1J4K1T8_9EUKA</name>
<proteinExistence type="predicted"/>
<dbReference type="InterPro" id="IPR019734">
    <property type="entry name" value="TPR_rpt"/>
</dbReference>
<comment type="caution">
    <text evidence="1">The sequence shown here is derived from an EMBL/GenBank/DDBJ whole genome shotgun (WGS) entry which is preliminary data.</text>
</comment>
<evidence type="ECO:0000313" key="1">
    <source>
        <dbReference type="EMBL" id="OHT04922.1"/>
    </source>
</evidence>
<organism evidence="1 2">
    <name type="scientific">Tritrichomonas foetus</name>
    <dbReference type="NCBI Taxonomy" id="1144522"/>
    <lineage>
        <taxon>Eukaryota</taxon>
        <taxon>Metamonada</taxon>
        <taxon>Parabasalia</taxon>
        <taxon>Tritrichomonadida</taxon>
        <taxon>Tritrichomonadidae</taxon>
        <taxon>Tritrichomonas</taxon>
    </lineage>
</organism>
<dbReference type="VEuPathDB" id="TrichDB:TRFO_27481"/>
<evidence type="ECO:0000313" key="2">
    <source>
        <dbReference type="Proteomes" id="UP000179807"/>
    </source>
</evidence>
<dbReference type="AlphaFoldDB" id="A0A1J4K1T8"/>
<keyword evidence="2" id="KW-1185">Reference proteome</keyword>
<sequence>MIFPMMDDDEKIVYSSLDIFWENEMIKANSELNACIDNLKQPYLRRKDTLFISSENSIYQTNGIDMITKALDDFDYKILNKPSKRLGNNEIKHLDKKIDPRFSSDANLMNRLREFALSPKLHQKQIHATPTIELLKDFNFIFHEIIADQQVYIDDYTNCIKNESDPKTISCFLANRAIAFLNYEATKLAFTDFENAINYDKFNFLAYLFQGIIYLWQNKEHDAINKWRSALQYNYNNLFSLIMKHLIYDHNFRQSMYSRRYRLKKTIEIITDYSTDNIYDLDDSIIGYKKLANGKIHEAISQFNTINQIHPFNNHSQLGQSIAQAMNGDYINSSNNFNNLESKYFSSTELKKFRGFSYASLHHESNAVSDFSYVIQENMTDYEAILHRADVQMTRGHYKSALNDYFALPERMRTNPVLVKAAECHVLLGQLQKALDTLKCISPEYENYRLYYCHFLISRDKGEQKEALQFIKKAVDSNPSFDLSKIAGDYSYSNAMFDDAIEFYKIALKFDPESPQVKKGLAFSMIHNGEEKLGAKILEKLGTVSNSSIKYLDQWLHKIGAVSVSHPDIFHSRKSIFEPVLMSDNEDYRFILHIMSSIDKPFTVALRDKIVDLGISRRSFNLSQFEPNSGHLSLLVDAERIGKTCLTQVYESTNNIRLVRALGLSVLYLANYIKKTVHDANKRQSVEVESWTVPFDTIRALLQLVDLQANVQWISKNGENEVKQELVPSYYIQAGTRFPPRFQHVEKSAFKKLAAAVVDLMKPRKFGNHEIEQMDHADILYQIVQKDFSSSSKFDPGIERLQSPTISLNFLGALGYEVFVTPTTAPKHRKRYFTAVQKMWASLFQIIADPQFILISKKEESLEEVSNQLPKVLPFEGNDASEKEYGVDFTFIQITSFLMLFLWMMQPFSYYSNELAYIVLAAFSLVIDQELAPNDLKEELFISQMTDQDVALINRNVIKRIQKGKKSQVSPDSLSFWDQKITLRQMMQLIGSQF</sequence>
<protein>
    <recommendedName>
        <fullName evidence="3">TPR Domain containing protein</fullName>
    </recommendedName>
</protein>
<reference evidence="1" key="1">
    <citation type="submission" date="2016-10" db="EMBL/GenBank/DDBJ databases">
        <authorList>
            <person name="Benchimol M."/>
            <person name="Almeida L.G."/>
            <person name="Vasconcelos A.T."/>
            <person name="Perreira-Neves A."/>
            <person name="Rosa I.A."/>
            <person name="Tasca T."/>
            <person name="Bogo M.R."/>
            <person name="de Souza W."/>
        </authorList>
    </citation>
    <scope>NUCLEOTIDE SEQUENCE [LARGE SCALE GENOMIC DNA]</scope>
    <source>
        <strain evidence="1">K</strain>
    </source>
</reference>
<dbReference type="GO" id="GO:0045892">
    <property type="term" value="P:negative regulation of DNA-templated transcription"/>
    <property type="evidence" value="ECO:0007669"/>
    <property type="project" value="InterPro"/>
</dbReference>
<dbReference type="OrthoDB" id="1926212at2759"/>
<dbReference type="PANTHER" id="PTHR44749:SF1">
    <property type="entry name" value="TETRATRICOPEPTIDE-LIKE HELICAL DOMAIN-CONTAINING PROTEIN"/>
    <property type="match status" value="1"/>
</dbReference>
<gene>
    <name evidence="1" type="ORF">TRFO_27481</name>
</gene>
<dbReference type="SUPFAM" id="SSF48452">
    <property type="entry name" value="TPR-like"/>
    <property type="match status" value="2"/>
</dbReference>
<dbReference type="SMART" id="SM00028">
    <property type="entry name" value="TPR"/>
    <property type="match status" value="4"/>
</dbReference>
<dbReference type="Proteomes" id="UP000179807">
    <property type="component" value="Unassembled WGS sequence"/>
</dbReference>
<dbReference type="Gene3D" id="1.25.40.10">
    <property type="entry name" value="Tetratricopeptide repeat domain"/>
    <property type="match status" value="2"/>
</dbReference>
<dbReference type="GeneID" id="94840282"/>
<dbReference type="RefSeq" id="XP_068358058.1">
    <property type="nucleotide sequence ID" value="XM_068505578.1"/>
</dbReference>